<proteinExistence type="inferred from homology"/>
<dbReference type="SUPFAM" id="SSF54001">
    <property type="entry name" value="Cysteine proteinases"/>
    <property type="match status" value="1"/>
</dbReference>
<dbReference type="InterPro" id="IPR038765">
    <property type="entry name" value="Papain-like_cys_pep_sf"/>
</dbReference>
<dbReference type="Pfam" id="PF00443">
    <property type="entry name" value="UCH"/>
    <property type="match status" value="1"/>
</dbReference>
<evidence type="ECO:0000313" key="3">
    <source>
        <dbReference type="EMBL" id="THG11019.1"/>
    </source>
</evidence>
<dbReference type="GO" id="GO:0005634">
    <property type="term" value="C:nucleus"/>
    <property type="evidence" value="ECO:0007669"/>
    <property type="project" value="TreeGrafter"/>
</dbReference>
<dbReference type="PROSITE" id="PS00973">
    <property type="entry name" value="USP_2"/>
    <property type="match status" value="1"/>
</dbReference>
<feature type="domain" description="USP" evidence="2">
    <location>
        <begin position="1"/>
        <end position="186"/>
    </location>
</feature>
<dbReference type="PANTHER" id="PTHR24006">
    <property type="entry name" value="UBIQUITIN CARBOXYL-TERMINAL HYDROLASE"/>
    <property type="match status" value="1"/>
</dbReference>
<comment type="caution">
    <text evidence="3">The sequence shown here is derived from an EMBL/GenBank/DDBJ whole genome shotgun (WGS) entry which is preliminary data.</text>
</comment>
<dbReference type="AlphaFoldDB" id="A0A4S4E4X8"/>
<accession>A0A4S4E4X8</accession>
<evidence type="ECO:0000256" key="1">
    <source>
        <dbReference type="ARBA" id="ARBA00009085"/>
    </source>
</evidence>
<dbReference type="GO" id="GO:0016579">
    <property type="term" value="P:protein deubiquitination"/>
    <property type="evidence" value="ECO:0007669"/>
    <property type="project" value="InterPro"/>
</dbReference>
<dbReference type="PROSITE" id="PS50235">
    <property type="entry name" value="USP_3"/>
    <property type="match status" value="1"/>
</dbReference>
<dbReference type="Gene3D" id="3.90.70.10">
    <property type="entry name" value="Cysteine proteinases"/>
    <property type="match status" value="1"/>
</dbReference>
<gene>
    <name evidence="3" type="ORF">TEA_028835</name>
</gene>
<dbReference type="InterPro" id="IPR018200">
    <property type="entry name" value="USP_CS"/>
</dbReference>
<dbReference type="EMBL" id="SDRB02007537">
    <property type="protein sequence ID" value="THG11019.1"/>
    <property type="molecule type" value="Genomic_DNA"/>
</dbReference>
<keyword evidence="4" id="KW-1185">Reference proteome</keyword>
<dbReference type="GO" id="GO:0004843">
    <property type="term" value="F:cysteine-type deubiquitinase activity"/>
    <property type="evidence" value="ECO:0007669"/>
    <property type="project" value="InterPro"/>
</dbReference>
<reference evidence="3 4" key="1">
    <citation type="journal article" date="2018" name="Proc. Natl. Acad. Sci. U.S.A.">
        <title>Draft genome sequence of Camellia sinensis var. sinensis provides insights into the evolution of the tea genome and tea quality.</title>
        <authorList>
            <person name="Wei C."/>
            <person name="Yang H."/>
            <person name="Wang S."/>
            <person name="Zhao J."/>
            <person name="Liu C."/>
            <person name="Gao L."/>
            <person name="Xia E."/>
            <person name="Lu Y."/>
            <person name="Tai Y."/>
            <person name="She G."/>
            <person name="Sun J."/>
            <person name="Cao H."/>
            <person name="Tong W."/>
            <person name="Gao Q."/>
            <person name="Li Y."/>
            <person name="Deng W."/>
            <person name="Jiang X."/>
            <person name="Wang W."/>
            <person name="Chen Q."/>
            <person name="Zhang S."/>
            <person name="Li H."/>
            <person name="Wu J."/>
            <person name="Wang P."/>
            <person name="Li P."/>
            <person name="Shi C."/>
            <person name="Zheng F."/>
            <person name="Jian J."/>
            <person name="Huang B."/>
            <person name="Shan D."/>
            <person name="Shi M."/>
            <person name="Fang C."/>
            <person name="Yue Y."/>
            <person name="Li F."/>
            <person name="Li D."/>
            <person name="Wei S."/>
            <person name="Han B."/>
            <person name="Jiang C."/>
            <person name="Yin Y."/>
            <person name="Xia T."/>
            <person name="Zhang Z."/>
            <person name="Bennetzen J.L."/>
            <person name="Zhao S."/>
            <person name="Wan X."/>
        </authorList>
    </citation>
    <scope>NUCLEOTIDE SEQUENCE [LARGE SCALE GENOMIC DNA]</scope>
    <source>
        <strain evidence="4">cv. Shuchazao</strain>
        <tissue evidence="3">Leaf</tissue>
    </source>
</reference>
<dbReference type="STRING" id="542762.A0A4S4E4X8"/>
<dbReference type="InterPro" id="IPR028889">
    <property type="entry name" value="USP"/>
</dbReference>
<dbReference type="PANTHER" id="PTHR24006:SF781">
    <property type="entry name" value="LD34905P"/>
    <property type="match status" value="1"/>
</dbReference>
<dbReference type="GO" id="GO:0005829">
    <property type="term" value="C:cytosol"/>
    <property type="evidence" value="ECO:0007669"/>
    <property type="project" value="TreeGrafter"/>
</dbReference>
<comment type="similarity">
    <text evidence="1">Belongs to the peptidase C19 family.</text>
</comment>
<evidence type="ECO:0000313" key="4">
    <source>
        <dbReference type="Proteomes" id="UP000306102"/>
    </source>
</evidence>
<dbReference type="Proteomes" id="UP000306102">
    <property type="component" value="Unassembled WGS sequence"/>
</dbReference>
<sequence>MRYGSLVLDKLPSGRLGNCMDVCFAGGGGESAVRNGAYYGEGRGLGGVVYGMVELQGDYFNLKFHSKLMPKEFYFSRMLIRTLRMRGGRERGEIGATDPHEELLGLLGCTKKMDECKFRLLGVVEHLGTMRGGHYVAYVRGKGNNRKAENENEEDVWYHASDAYVREATLEEVLRCEAYILFYEKM</sequence>
<evidence type="ECO:0000259" key="2">
    <source>
        <dbReference type="PROSITE" id="PS50235"/>
    </source>
</evidence>
<dbReference type="InterPro" id="IPR001394">
    <property type="entry name" value="Peptidase_C19_UCH"/>
</dbReference>
<organism evidence="3 4">
    <name type="scientific">Camellia sinensis var. sinensis</name>
    <name type="common">China tea</name>
    <dbReference type="NCBI Taxonomy" id="542762"/>
    <lineage>
        <taxon>Eukaryota</taxon>
        <taxon>Viridiplantae</taxon>
        <taxon>Streptophyta</taxon>
        <taxon>Embryophyta</taxon>
        <taxon>Tracheophyta</taxon>
        <taxon>Spermatophyta</taxon>
        <taxon>Magnoliopsida</taxon>
        <taxon>eudicotyledons</taxon>
        <taxon>Gunneridae</taxon>
        <taxon>Pentapetalae</taxon>
        <taxon>asterids</taxon>
        <taxon>Ericales</taxon>
        <taxon>Theaceae</taxon>
        <taxon>Camellia</taxon>
    </lineage>
</organism>
<protein>
    <recommendedName>
        <fullName evidence="2">USP domain-containing protein</fullName>
    </recommendedName>
</protein>
<name>A0A4S4E4X8_CAMSN</name>
<dbReference type="InterPro" id="IPR050164">
    <property type="entry name" value="Peptidase_C19"/>
</dbReference>